<dbReference type="EMBL" id="AYUF01000481">
    <property type="protein sequence ID" value="ETK01500.1"/>
    <property type="molecule type" value="Genomic_DNA"/>
</dbReference>
<evidence type="ECO:0000313" key="2">
    <source>
        <dbReference type="Proteomes" id="UP000018837"/>
    </source>
</evidence>
<dbReference type="InterPro" id="IPR012657">
    <property type="entry name" value="23S_rRNA-intervening_sequence"/>
</dbReference>
<gene>
    <name evidence="1" type="ORF">N425_09825</name>
</gene>
<name>W2C2V8_9BACT</name>
<dbReference type="InterPro" id="IPR036583">
    <property type="entry name" value="23S_rRNA_IVS_sf"/>
</dbReference>
<dbReference type="PANTHER" id="PTHR38471">
    <property type="entry name" value="FOUR HELIX BUNDLE PROTEIN"/>
    <property type="match status" value="1"/>
</dbReference>
<evidence type="ECO:0000313" key="1">
    <source>
        <dbReference type="EMBL" id="ETK01500.1"/>
    </source>
</evidence>
<proteinExistence type="predicted"/>
<sequence>MAGKSFRELIVWERAMQLAVYAYRLTLLLPREEKFAIGDQMRRSAVSIPSNIAEGNARGPKEMVHFLQYAQGSRVELETQVEICYRVGYITEAHLRQHIELSTEVGRMISSMIKTLSKYY</sequence>
<dbReference type="PANTHER" id="PTHR38471:SF2">
    <property type="entry name" value="FOUR HELIX BUNDLE PROTEIN"/>
    <property type="match status" value="1"/>
</dbReference>
<reference evidence="1 2" key="1">
    <citation type="submission" date="2013-11" db="EMBL/GenBank/DDBJ databases">
        <title>Single cell genomics of uncultured Tannerella BU063 (oral taxon 286).</title>
        <authorList>
            <person name="Beall C.J."/>
            <person name="Campbell A.G."/>
            <person name="Griffen A.L."/>
            <person name="Podar M."/>
            <person name="Leys E.J."/>
        </authorList>
    </citation>
    <scope>NUCLEOTIDE SEQUENCE [LARGE SCALE GENOMIC DNA]</scope>
    <source>
        <strain evidence="1">Cell 2</strain>
    </source>
</reference>
<comment type="caution">
    <text evidence="1">The sequence shown here is derived from an EMBL/GenBank/DDBJ whole genome shotgun (WGS) entry which is preliminary data.</text>
</comment>
<dbReference type="Proteomes" id="UP000018837">
    <property type="component" value="Unassembled WGS sequence"/>
</dbReference>
<dbReference type="SUPFAM" id="SSF158446">
    <property type="entry name" value="IVS-encoded protein-like"/>
    <property type="match status" value="1"/>
</dbReference>
<dbReference type="NCBIfam" id="TIGR02436">
    <property type="entry name" value="four helix bundle protein"/>
    <property type="match status" value="1"/>
</dbReference>
<dbReference type="Gene3D" id="1.20.1440.60">
    <property type="entry name" value="23S rRNA-intervening sequence"/>
    <property type="match status" value="1"/>
</dbReference>
<keyword evidence="1" id="KW-0687">Ribonucleoprotein</keyword>
<dbReference type="PATRIC" id="fig|1411148.3.peg.1569"/>
<dbReference type="GO" id="GO:0005840">
    <property type="term" value="C:ribosome"/>
    <property type="evidence" value="ECO:0007669"/>
    <property type="project" value="UniProtKB-KW"/>
</dbReference>
<dbReference type="AlphaFoldDB" id="W2C2V8"/>
<dbReference type="Pfam" id="PF05635">
    <property type="entry name" value="23S_rRNA_IVP"/>
    <property type="match status" value="1"/>
</dbReference>
<organism evidence="1 2">
    <name type="scientific">Tannerella sp. oral taxon BU063 isolate Cell 2</name>
    <dbReference type="NCBI Taxonomy" id="1411148"/>
    <lineage>
        <taxon>Bacteria</taxon>
        <taxon>Pseudomonadati</taxon>
        <taxon>Bacteroidota</taxon>
        <taxon>Bacteroidia</taxon>
        <taxon>Bacteroidales</taxon>
        <taxon>Tannerellaceae</taxon>
        <taxon>Tannerella</taxon>
    </lineage>
</organism>
<dbReference type="CDD" id="cd16377">
    <property type="entry name" value="23S_rRNA_IVP_like"/>
    <property type="match status" value="1"/>
</dbReference>
<protein>
    <submittedName>
        <fullName evidence="1">S23 ribosomal protein</fullName>
    </submittedName>
</protein>
<accession>W2C2V8</accession>
<keyword evidence="1" id="KW-0689">Ribosomal protein</keyword>